<dbReference type="EMBL" id="FNEM01000006">
    <property type="protein sequence ID" value="SDJ23277.1"/>
    <property type="molecule type" value="Genomic_DNA"/>
</dbReference>
<evidence type="ECO:0008006" key="4">
    <source>
        <dbReference type="Google" id="ProtNLM"/>
    </source>
</evidence>
<gene>
    <name evidence="2" type="ORF">SAMN04488540_10649</name>
</gene>
<feature type="signal peptide" evidence="1">
    <location>
        <begin position="1"/>
        <end position="21"/>
    </location>
</feature>
<name>A0A1G8S214_9GAMM</name>
<reference evidence="3" key="1">
    <citation type="submission" date="2016-10" db="EMBL/GenBank/DDBJ databases">
        <authorList>
            <person name="Varghese N."/>
            <person name="Submissions S."/>
        </authorList>
    </citation>
    <scope>NUCLEOTIDE SEQUENCE [LARGE SCALE GENOMIC DNA]</scope>
    <source>
        <strain evidence="3">DSM 23317</strain>
    </source>
</reference>
<accession>A0A1G8S214</accession>
<dbReference type="OrthoDB" id="1524207at2"/>
<protein>
    <recommendedName>
        <fullName evidence="4">Secreted protein</fullName>
    </recommendedName>
</protein>
<organism evidence="2 3">
    <name type="scientific">Ferrimonas sediminum</name>
    <dbReference type="NCBI Taxonomy" id="718193"/>
    <lineage>
        <taxon>Bacteria</taxon>
        <taxon>Pseudomonadati</taxon>
        <taxon>Pseudomonadota</taxon>
        <taxon>Gammaproteobacteria</taxon>
        <taxon>Alteromonadales</taxon>
        <taxon>Ferrimonadaceae</taxon>
        <taxon>Ferrimonas</taxon>
    </lineage>
</organism>
<evidence type="ECO:0000256" key="1">
    <source>
        <dbReference type="SAM" id="SignalP"/>
    </source>
</evidence>
<keyword evidence="3" id="KW-1185">Reference proteome</keyword>
<feature type="chain" id="PRO_5011455605" description="Secreted protein" evidence="1">
    <location>
        <begin position="22"/>
        <end position="192"/>
    </location>
</feature>
<dbReference type="AlphaFoldDB" id="A0A1G8S214"/>
<proteinExistence type="predicted"/>
<dbReference type="RefSeq" id="WP_090364958.1">
    <property type="nucleotide sequence ID" value="NZ_FNEM01000006.1"/>
</dbReference>
<evidence type="ECO:0000313" key="2">
    <source>
        <dbReference type="EMBL" id="SDJ23277.1"/>
    </source>
</evidence>
<keyword evidence="1" id="KW-0732">Signal</keyword>
<dbReference type="Proteomes" id="UP000199527">
    <property type="component" value="Unassembled WGS sequence"/>
</dbReference>
<sequence>MATRITWLVAATAVWSGALLAQTSESQLFFDALSAHCGKAYAGSLISGDAADQAMAGAEMVMHVRDCSDSEIRIPFFVGDDRSRTWVITKTDDGLQLKHQHRHADGSDDEVTWYGGHTDSSIGTDSAKVQSFPVDNYSIAMFERTGLGVSVTNVWQLKLNADRFNYSMSRSGRHFEVSFSLAEPVPVPPEAW</sequence>
<evidence type="ECO:0000313" key="3">
    <source>
        <dbReference type="Proteomes" id="UP000199527"/>
    </source>
</evidence>